<comment type="caution">
    <text evidence="2">The sequence shown here is derived from an EMBL/GenBank/DDBJ whole genome shotgun (WGS) entry which is preliminary data.</text>
</comment>
<protein>
    <submittedName>
        <fullName evidence="2">Uncharacterized protein</fullName>
    </submittedName>
</protein>
<sequence>MVITAAAAGPDGPGALTAVRPSTGLPVRGEAPRGRRSPITSGAGTDVSTRGDTAAPPRGTHVPAVPTATAYGRQWADPENLEEEE</sequence>
<evidence type="ECO:0000256" key="1">
    <source>
        <dbReference type="SAM" id="MobiDB-lite"/>
    </source>
</evidence>
<dbReference type="Proteomes" id="UP000654123">
    <property type="component" value="Unassembled WGS sequence"/>
</dbReference>
<reference evidence="2" key="1">
    <citation type="journal article" date="2014" name="Int. J. Syst. Evol. Microbiol.">
        <title>Complete genome sequence of Corynebacterium casei LMG S-19264T (=DSM 44701T), isolated from a smear-ripened cheese.</title>
        <authorList>
            <consortium name="US DOE Joint Genome Institute (JGI-PGF)"/>
            <person name="Walter F."/>
            <person name="Albersmeier A."/>
            <person name="Kalinowski J."/>
            <person name="Ruckert C."/>
        </authorList>
    </citation>
    <scope>NUCLEOTIDE SEQUENCE</scope>
    <source>
        <strain evidence="2">JCM 4335</strain>
    </source>
</reference>
<keyword evidence="3" id="KW-1185">Reference proteome</keyword>
<proteinExistence type="predicted"/>
<accession>A0A918AWZ0</accession>
<dbReference type="AlphaFoldDB" id="A0A918AWZ0"/>
<reference evidence="2" key="2">
    <citation type="submission" date="2020-09" db="EMBL/GenBank/DDBJ databases">
        <authorList>
            <person name="Sun Q."/>
            <person name="Ohkuma M."/>
        </authorList>
    </citation>
    <scope>NUCLEOTIDE SEQUENCE</scope>
    <source>
        <strain evidence="2">JCM 4335</strain>
    </source>
</reference>
<dbReference type="EMBL" id="BMSV01000002">
    <property type="protein sequence ID" value="GGP95733.1"/>
    <property type="molecule type" value="Genomic_DNA"/>
</dbReference>
<feature type="region of interest" description="Disordered" evidence="1">
    <location>
        <begin position="1"/>
        <end position="85"/>
    </location>
</feature>
<name>A0A918AWZ0_9ACTN</name>
<feature type="compositionally biased region" description="Polar residues" evidence="1">
    <location>
        <begin position="38"/>
        <end position="51"/>
    </location>
</feature>
<feature type="compositionally biased region" description="Low complexity" evidence="1">
    <location>
        <begin position="1"/>
        <end position="15"/>
    </location>
</feature>
<gene>
    <name evidence="2" type="ORF">GCM10010249_12270</name>
</gene>
<evidence type="ECO:0000313" key="3">
    <source>
        <dbReference type="Proteomes" id="UP000654123"/>
    </source>
</evidence>
<organism evidence="2 3">
    <name type="scientific">Streptomyces roseolilacinus</name>
    <dbReference type="NCBI Taxonomy" id="66904"/>
    <lineage>
        <taxon>Bacteria</taxon>
        <taxon>Bacillati</taxon>
        <taxon>Actinomycetota</taxon>
        <taxon>Actinomycetes</taxon>
        <taxon>Kitasatosporales</taxon>
        <taxon>Streptomycetaceae</taxon>
        <taxon>Streptomyces</taxon>
    </lineage>
</organism>
<evidence type="ECO:0000313" key="2">
    <source>
        <dbReference type="EMBL" id="GGP95733.1"/>
    </source>
</evidence>